<keyword evidence="2" id="KW-1185">Reference proteome</keyword>
<accession>A0A803MJ20</accession>
<name>A0A803MJ20_CHEQI</name>
<reference evidence="1" key="2">
    <citation type="submission" date="2021-03" db="UniProtKB">
        <authorList>
            <consortium name="EnsemblPlants"/>
        </authorList>
    </citation>
    <scope>IDENTIFICATION</scope>
</reference>
<organism evidence="1 2">
    <name type="scientific">Chenopodium quinoa</name>
    <name type="common">Quinoa</name>
    <dbReference type="NCBI Taxonomy" id="63459"/>
    <lineage>
        <taxon>Eukaryota</taxon>
        <taxon>Viridiplantae</taxon>
        <taxon>Streptophyta</taxon>
        <taxon>Embryophyta</taxon>
        <taxon>Tracheophyta</taxon>
        <taxon>Spermatophyta</taxon>
        <taxon>Magnoliopsida</taxon>
        <taxon>eudicotyledons</taxon>
        <taxon>Gunneridae</taxon>
        <taxon>Pentapetalae</taxon>
        <taxon>Caryophyllales</taxon>
        <taxon>Chenopodiaceae</taxon>
        <taxon>Chenopodioideae</taxon>
        <taxon>Atripliceae</taxon>
        <taxon>Chenopodium</taxon>
    </lineage>
</organism>
<evidence type="ECO:0000313" key="1">
    <source>
        <dbReference type="EnsemblPlants" id="AUR62030266-RA:cds"/>
    </source>
</evidence>
<dbReference type="Proteomes" id="UP000596660">
    <property type="component" value="Unplaced"/>
</dbReference>
<proteinExistence type="predicted"/>
<protein>
    <submittedName>
        <fullName evidence="1">Uncharacterized protein</fullName>
    </submittedName>
</protein>
<dbReference type="EnsemblPlants" id="AUR62030266-RA">
    <property type="protein sequence ID" value="AUR62030266-RA:cds"/>
    <property type="gene ID" value="AUR62030266"/>
</dbReference>
<sequence>MVIDHSTDSPVKVCTWNDLSGRQCEALVSDSENFKVIGIIALRPITRKAKTLPHEIYWLRVIASDIQYDRLRAYIGCSYYGKRTQLPLGTVYACIAYGTGSLQLTAFTENSVPLLGMSAEDIYHMKAMDDTAKFAQVASKLRNTYFLLKIGPTTALEQNNVLQWGIKGVEMEDTVTADGLQIGGENTLPEVAVLSVLAIAMP</sequence>
<reference evidence="1" key="1">
    <citation type="journal article" date="2017" name="Nature">
        <title>The genome of Chenopodium quinoa.</title>
        <authorList>
            <person name="Jarvis D.E."/>
            <person name="Ho Y.S."/>
            <person name="Lightfoot D.J."/>
            <person name="Schmoeckel S.M."/>
            <person name="Li B."/>
            <person name="Borm T.J.A."/>
            <person name="Ohyanagi H."/>
            <person name="Mineta K."/>
            <person name="Michell C.T."/>
            <person name="Saber N."/>
            <person name="Kharbatia N.M."/>
            <person name="Rupper R.R."/>
            <person name="Sharp A.R."/>
            <person name="Dally N."/>
            <person name="Boughton B.A."/>
            <person name="Woo Y.H."/>
            <person name="Gao G."/>
            <person name="Schijlen E.G.W.M."/>
            <person name="Guo X."/>
            <person name="Momin A.A."/>
            <person name="Negrao S."/>
            <person name="Al-Babili S."/>
            <person name="Gehring C."/>
            <person name="Roessner U."/>
            <person name="Jung C."/>
            <person name="Murphy K."/>
            <person name="Arold S.T."/>
            <person name="Gojobori T."/>
            <person name="van der Linden C.G."/>
            <person name="van Loo E.N."/>
            <person name="Jellen E.N."/>
            <person name="Maughan P.J."/>
            <person name="Tester M."/>
        </authorList>
    </citation>
    <scope>NUCLEOTIDE SEQUENCE [LARGE SCALE GENOMIC DNA]</scope>
    <source>
        <strain evidence="1">cv. PI 614886</strain>
    </source>
</reference>
<dbReference type="Gene3D" id="2.40.50.140">
    <property type="entry name" value="Nucleic acid-binding proteins"/>
    <property type="match status" value="1"/>
</dbReference>
<dbReference type="InterPro" id="IPR012340">
    <property type="entry name" value="NA-bd_OB-fold"/>
</dbReference>
<dbReference type="Gramene" id="AUR62030266-RA">
    <property type="protein sequence ID" value="AUR62030266-RA:cds"/>
    <property type="gene ID" value="AUR62030266"/>
</dbReference>
<evidence type="ECO:0000313" key="2">
    <source>
        <dbReference type="Proteomes" id="UP000596660"/>
    </source>
</evidence>
<dbReference type="AlphaFoldDB" id="A0A803MJ20"/>